<dbReference type="PROSITE" id="PS00615">
    <property type="entry name" value="C_TYPE_LECTIN_1"/>
    <property type="match status" value="1"/>
</dbReference>
<dbReference type="Proteomes" id="UP000694383">
    <property type="component" value="Unplaced"/>
</dbReference>
<dbReference type="InterPro" id="IPR001304">
    <property type="entry name" value="C-type_lectin-like"/>
</dbReference>
<accession>A0A8C7YDV4</accession>
<evidence type="ECO:0000259" key="3">
    <source>
        <dbReference type="PROSITE" id="PS50041"/>
    </source>
</evidence>
<feature type="chain" id="PRO_5034573432" description="C-type lectin domain-containing protein" evidence="2">
    <location>
        <begin position="21"/>
        <end position="151"/>
    </location>
</feature>
<keyword evidence="1" id="KW-1015">Disulfide bond</keyword>
<dbReference type="Pfam" id="PF00059">
    <property type="entry name" value="Lectin_C"/>
    <property type="match status" value="1"/>
</dbReference>
<dbReference type="AlphaFoldDB" id="A0A8C7YDV4"/>
<organism evidence="4 5">
    <name type="scientific">Oryzias sinensis</name>
    <name type="common">Chinese medaka</name>
    <dbReference type="NCBI Taxonomy" id="183150"/>
    <lineage>
        <taxon>Eukaryota</taxon>
        <taxon>Metazoa</taxon>
        <taxon>Chordata</taxon>
        <taxon>Craniata</taxon>
        <taxon>Vertebrata</taxon>
        <taxon>Euteleostomi</taxon>
        <taxon>Actinopterygii</taxon>
        <taxon>Neopterygii</taxon>
        <taxon>Teleostei</taxon>
        <taxon>Neoteleostei</taxon>
        <taxon>Acanthomorphata</taxon>
        <taxon>Ovalentaria</taxon>
        <taxon>Atherinomorphae</taxon>
        <taxon>Beloniformes</taxon>
        <taxon>Adrianichthyidae</taxon>
        <taxon>Oryziinae</taxon>
        <taxon>Oryzias</taxon>
    </lineage>
</organism>
<proteinExistence type="predicted"/>
<name>A0A8C7YDV4_9TELE</name>
<evidence type="ECO:0000313" key="4">
    <source>
        <dbReference type="Ensembl" id="ENSOSIP00000026153.1"/>
    </source>
</evidence>
<dbReference type="InterPro" id="IPR016187">
    <property type="entry name" value="CTDL_fold"/>
</dbReference>
<protein>
    <recommendedName>
        <fullName evidence="3">C-type lectin domain-containing protein</fullName>
    </recommendedName>
</protein>
<dbReference type="PROSITE" id="PS50041">
    <property type="entry name" value="C_TYPE_LECTIN_2"/>
    <property type="match status" value="1"/>
</dbReference>
<evidence type="ECO:0000256" key="1">
    <source>
        <dbReference type="ARBA" id="ARBA00023157"/>
    </source>
</evidence>
<keyword evidence="2" id="KW-0732">Signal</keyword>
<dbReference type="Ensembl" id="ENSOSIT00000027574.1">
    <property type="protein sequence ID" value="ENSOSIP00000026153.1"/>
    <property type="gene ID" value="ENSOSIG00000013735.1"/>
</dbReference>
<evidence type="ECO:0000313" key="5">
    <source>
        <dbReference type="Proteomes" id="UP000694383"/>
    </source>
</evidence>
<reference evidence="4" key="2">
    <citation type="submission" date="2025-09" db="UniProtKB">
        <authorList>
            <consortium name="Ensembl"/>
        </authorList>
    </citation>
    <scope>IDENTIFICATION</scope>
</reference>
<dbReference type="GeneTree" id="ENSGT00940000163911"/>
<dbReference type="SUPFAM" id="SSF56436">
    <property type="entry name" value="C-type lectin-like"/>
    <property type="match status" value="1"/>
</dbReference>
<feature type="signal peptide" evidence="2">
    <location>
        <begin position="1"/>
        <end position="20"/>
    </location>
</feature>
<keyword evidence="5" id="KW-1185">Reference proteome</keyword>
<dbReference type="PANTHER" id="PTHR45784:SF3">
    <property type="entry name" value="C-TYPE LECTIN DOMAIN FAMILY 4 MEMBER K-LIKE-RELATED"/>
    <property type="match status" value="1"/>
</dbReference>
<sequence>MDHQVIILIFAGAVLSVSFAQTRQFHFVNTPLNWRDAQSVCRQNYTDLASIEDTADVDAAIVALSNYTGKAWIGLRDVMVNSWRWSLSDSSFYGDGESTFRNWYPGEPNNLNGQQLCVRFYGSVNGLWDDDDCSVALPFVCYQGKLPFRFD</sequence>
<feature type="domain" description="C-type lectin" evidence="3">
    <location>
        <begin position="20"/>
        <end position="142"/>
    </location>
</feature>
<dbReference type="PANTHER" id="PTHR45784">
    <property type="entry name" value="C-TYPE LECTIN DOMAIN FAMILY 20 MEMBER A-RELATED"/>
    <property type="match status" value="1"/>
</dbReference>
<dbReference type="InterPro" id="IPR016186">
    <property type="entry name" value="C-type_lectin-like/link_sf"/>
</dbReference>
<dbReference type="Gene3D" id="3.10.100.10">
    <property type="entry name" value="Mannose-Binding Protein A, subunit A"/>
    <property type="match status" value="1"/>
</dbReference>
<dbReference type="InterPro" id="IPR018378">
    <property type="entry name" value="C-type_lectin_CS"/>
</dbReference>
<reference evidence="4" key="1">
    <citation type="submission" date="2025-08" db="UniProtKB">
        <authorList>
            <consortium name="Ensembl"/>
        </authorList>
    </citation>
    <scope>IDENTIFICATION</scope>
</reference>
<evidence type="ECO:0000256" key="2">
    <source>
        <dbReference type="SAM" id="SignalP"/>
    </source>
</evidence>
<dbReference type="SMART" id="SM00034">
    <property type="entry name" value="CLECT"/>
    <property type="match status" value="1"/>
</dbReference>